<reference evidence="1" key="1">
    <citation type="journal article" date="2019" name="bioRxiv">
        <title>The Genome of the Zebra Mussel, Dreissena polymorpha: A Resource for Invasive Species Research.</title>
        <authorList>
            <person name="McCartney M.A."/>
            <person name="Auch B."/>
            <person name="Kono T."/>
            <person name="Mallez S."/>
            <person name="Zhang Y."/>
            <person name="Obille A."/>
            <person name="Becker A."/>
            <person name="Abrahante J.E."/>
            <person name="Garbe J."/>
            <person name="Badalamenti J.P."/>
            <person name="Herman A."/>
            <person name="Mangelson H."/>
            <person name="Liachko I."/>
            <person name="Sullivan S."/>
            <person name="Sone E.D."/>
            <person name="Koren S."/>
            <person name="Silverstein K.A.T."/>
            <person name="Beckman K.B."/>
            <person name="Gohl D.M."/>
        </authorList>
    </citation>
    <scope>NUCLEOTIDE SEQUENCE</scope>
    <source>
        <strain evidence="1">Duluth1</strain>
        <tissue evidence="1">Whole animal</tissue>
    </source>
</reference>
<evidence type="ECO:0000313" key="1">
    <source>
        <dbReference type="EMBL" id="KAH3779587.1"/>
    </source>
</evidence>
<sequence>MLVFRFETPLLIRKRVKRATKNLQERLHNLCWDYAGGQKTLAEFLRAVGNCVRWKQ</sequence>
<comment type="caution">
    <text evidence="1">The sequence shown here is derived from an EMBL/GenBank/DDBJ whole genome shotgun (WGS) entry which is preliminary data.</text>
</comment>
<protein>
    <submittedName>
        <fullName evidence="1">Uncharacterized protein</fullName>
    </submittedName>
</protein>
<dbReference type="EMBL" id="JAIWYP010000008">
    <property type="protein sequence ID" value="KAH3779587.1"/>
    <property type="molecule type" value="Genomic_DNA"/>
</dbReference>
<proteinExistence type="predicted"/>
<evidence type="ECO:0000313" key="2">
    <source>
        <dbReference type="Proteomes" id="UP000828390"/>
    </source>
</evidence>
<name>A0A9D4INU1_DREPO</name>
<keyword evidence="2" id="KW-1185">Reference proteome</keyword>
<organism evidence="1 2">
    <name type="scientific">Dreissena polymorpha</name>
    <name type="common">Zebra mussel</name>
    <name type="synonym">Mytilus polymorpha</name>
    <dbReference type="NCBI Taxonomy" id="45954"/>
    <lineage>
        <taxon>Eukaryota</taxon>
        <taxon>Metazoa</taxon>
        <taxon>Spiralia</taxon>
        <taxon>Lophotrochozoa</taxon>
        <taxon>Mollusca</taxon>
        <taxon>Bivalvia</taxon>
        <taxon>Autobranchia</taxon>
        <taxon>Heteroconchia</taxon>
        <taxon>Euheterodonta</taxon>
        <taxon>Imparidentia</taxon>
        <taxon>Neoheterodontei</taxon>
        <taxon>Myida</taxon>
        <taxon>Dreissenoidea</taxon>
        <taxon>Dreissenidae</taxon>
        <taxon>Dreissena</taxon>
    </lineage>
</organism>
<dbReference type="AlphaFoldDB" id="A0A9D4INU1"/>
<accession>A0A9D4INU1</accession>
<gene>
    <name evidence="1" type="ORF">DPMN_157390</name>
</gene>
<reference evidence="1" key="2">
    <citation type="submission" date="2020-11" db="EMBL/GenBank/DDBJ databases">
        <authorList>
            <person name="McCartney M.A."/>
            <person name="Auch B."/>
            <person name="Kono T."/>
            <person name="Mallez S."/>
            <person name="Becker A."/>
            <person name="Gohl D.M."/>
            <person name="Silverstein K.A.T."/>
            <person name="Koren S."/>
            <person name="Bechman K.B."/>
            <person name="Herman A."/>
            <person name="Abrahante J.E."/>
            <person name="Garbe J."/>
        </authorList>
    </citation>
    <scope>NUCLEOTIDE SEQUENCE</scope>
    <source>
        <strain evidence="1">Duluth1</strain>
        <tissue evidence="1">Whole animal</tissue>
    </source>
</reference>
<dbReference type="Proteomes" id="UP000828390">
    <property type="component" value="Unassembled WGS sequence"/>
</dbReference>